<evidence type="ECO:0000256" key="6">
    <source>
        <dbReference type="HAMAP-Rule" id="MF_00867"/>
    </source>
</evidence>
<evidence type="ECO:0000256" key="7">
    <source>
        <dbReference type="SAM" id="MobiDB-lite"/>
    </source>
</evidence>
<dbReference type="EMBL" id="JBHSSM010000007">
    <property type="protein sequence ID" value="MFC6314449.1"/>
    <property type="molecule type" value="Genomic_DNA"/>
</dbReference>
<keyword evidence="10" id="KW-1185">Reference proteome</keyword>
<evidence type="ECO:0000259" key="8">
    <source>
        <dbReference type="PROSITE" id="PS51061"/>
    </source>
</evidence>
<evidence type="ECO:0000256" key="2">
    <source>
        <dbReference type="ARBA" id="ARBA00022884"/>
    </source>
</evidence>
<reference evidence="10" key="1">
    <citation type="journal article" date="2019" name="Int. J. Syst. Evol. Microbiol.">
        <title>The Global Catalogue of Microorganisms (GCM) 10K type strain sequencing project: providing services to taxonomists for standard genome sequencing and annotation.</title>
        <authorList>
            <consortium name="The Broad Institute Genomics Platform"/>
            <consortium name="The Broad Institute Genome Sequencing Center for Infectious Disease"/>
            <person name="Wu L."/>
            <person name="Ma J."/>
        </authorList>
    </citation>
    <scope>NUCLEOTIDE SEQUENCE [LARGE SCALE GENOMIC DNA]</scope>
    <source>
        <strain evidence="10">CCM 8897</strain>
    </source>
</reference>
<dbReference type="RefSeq" id="WP_125601412.1">
    <property type="nucleotide sequence ID" value="NZ_JBHSSM010000007.1"/>
</dbReference>
<feature type="region of interest" description="Disordered" evidence="7">
    <location>
        <begin position="76"/>
        <end position="138"/>
    </location>
</feature>
<dbReference type="InterPro" id="IPR034079">
    <property type="entry name" value="R3H_KhpB"/>
</dbReference>
<keyword evidence="2 6" id="KW-0694">RNA-binding</keyword>
<dbReference type="InterPro" id="IPR015946">
    <property type="entry name" value="KH_dom-like_a/b"/>
</dbReference>
<comment type="subunit">
    <text evidence="6">Forms a complex with KhpA.</text>
</comment>
<dbReference type="SMART" id="SM01245">
    <property type="entry name" value="Jag_N"/>
    <property type="match status" value="1"/>
</dbReference>
<dbReference type="PROSITE" id="PS51061">
    <property type="entry name" value="R3H"/>
    <property type="match status" value="1"/>
</dbReference>
<keyword evidence="3 6" id="KW-0133">Cell shape</keyword>
<organism evidence="9 10">
    <name type="scientific">Lapidilactobacillus achengensis</name>
    <dbReference type="NCBI Taxonomy" id="2486000"/>
    <lineage>
        <taxon>Bacteria</taxon>
        <taxon>Bacillati</taxon>
        <taxon>Bacillota</taxon>
        <taxon>Bacilli</taxon>
        <taxon>Lactobacillales</taxon>
        <taxon>Lactobacillaceae</taxon>
        <taxon>Lapidilactobacillus</taxon>
    </lineage>
</organism>
<dbReference type="Pfam" id="PF14804">
    <property type="entry name" value="Jag_N"/>
    <property type="match status" value="1"/>
</dbReference>
<dbReference type="Proteomes" id="UP001596310">
    <property type="component" value="Unassembled WGS sequence"/>
</dbReference>
<dbReference type="InterPro" id="IPR039247">
    <property type="entry name" value="KhpB"/>
</dbReference>
<protein>
    <recommendedName>
        <fullName evidence="6">RNA-binding protein KhpB</fullName>
    </recommendedName>
    <alternativeName>
        <fullName evidence="6">RNA-binding protein EloR</fullName>
    </alternativeName>
</protein>
<comment type="caution">
    <text evidence="9">The sequence shown here is derived from an EMBL/GenBank/DDBJ whole genome shotgun (WGS) entry which is preliminary data.</text>
</comment>
<dbReference type="SUPFAM" id="SSF82708">
    <property type="entry name" value="R3H domain"/>
    <property type="match status" value="1"/>
</dbReference>
<gene>
    <name evidence="9" type="primary">jag</name>
    <name evidence="6" type="synonym">eloR</name>
    <name evidence="6" type="synonym">khpB</name>
    <name evidence="9" type="ORF">ACFQHW_02565</name>
</gene>
<comment type="similarity">
    <text evidence="6">Belongs to the KhpB RNA-binding protein family.</text>
</comment>
<keyword evidence="4 6" id="KW-0143">Chaperone</keyword>
<name>A0ABW1UKI5_9LACO</name>
<keyword evidence="5 6" id="KW-0961">Cell wall biogenesis/degradation</keyword>
<accession>A0ABW1UKI5</accession>
<dbReference type="Gene3D" id="3.30.300.20">
    <property type="match status" value="1"/>
</dbReference>
<dbReference type="Gene3D" id="3.30.30.80">
    <property type="entry name" value="probable RNA-binding protein from clostridium symbiosum atcc 14940"/>
    <property type="match status" value="1"/>
</dbReference>
<comment type="function">
    <text evidence="6">A probable RNA chaperone. Forms a complex with KhpA which binds to cellular RNA and controls its expression. Plays a role in peptidoglycan (PG) homeostasis and cell length regulation.</text>
</comment>
<dbReference type="Gene3D" id="3.30.1370.50">
    <property type="entry name" value="R3H-like domain"/>
    <property type="match status" value="1"/>
</dbReference>
<dbReference type="HAMAP" id="MF_00867">
    <property type="entry name" value="KhpB"/>
    <property type="match status" value="1"/>
</dbReference>
<dbReference type="InterPro" id="IPR038008">
    <property type="entry name" value="Jag_KH"/>
</dbReference>
<comment type="domain">
    <text evidence="6">Has an N-terminal Jag-N domain and 2 RNA-binding domains (KH and R3H).</text>
</comment>
<comment type="subcellular location">
    <subcellularLocation>
        <location evidence="6">Cytoplasm</location>
    </subcellularLocation>
</comment>
<evidence type="ECO:0000256" key="3">
    <source>
        <dbReference type="ARBA" id="ARBA00022960"/>
    </source>
</evidence>
<dbReference type="PANTHER" id="PTHR35800:SF1">
    <property type="entry name" value="RNA-BINDING PROTEIN KHPB"/>
    <property type="match status" value="1"/>
</dbReference>
<dbReference type="InterPro" id="IPR001374">
    <property type="entry name" value="R3H_dom"/>
</dbReference>
<proteinExistence type="inferred from homology"/>
<feature type="domain" description="R3H" evidence="8">
    <location>
        <begin position="224"/>
        <end position="290"/>
    </location>
</feature>
<dbReference type="PANTHER" id="PTHR35800">
    <property type="entry name" value="PROTEIN JAG"/>
    <property type="match status" value="1"/>
</dbReference>
<dbReference type="SMART" id="SM00393">
    <property type="entry name" value="R3H"/>
    <property type="match status" value="1"/>
</dbReference>
<dbReference type="InterPro" id="IPR038247">
    <property type="entry name" value="Jag_N_dom_sf"/>
</dbReference>
<feature type="compositionally biased region" description="Low complexity" evidence="7">
    <location>
        <begin position="90"/>
        <end position="111"/>
    </location>
</feature>
<evidence type="ECO:0000256" key="5">
    <source>
        <dbReference type="ARBA" id="ARBA00023316"/>
    </source>
</evidence>
<evidence type="ECO:0000256" key="4">
    <source>
        <dbReference type="ARBA" id="ARBA00023186"/>
    </source>
</evidence>
<dbReference type="Pfam" id="PF13083">
    <property type="entry name" value="KH_KhpA-B"/>
    <property type="match status" value="1"/>
</dbReference>
<evidence type="ECO:0000256" key="1">
    <source>
        <dbReference type="ARBA" id="ARBA00022490"/>
    </source>
</evidence>
<dbReference type="InterPro" id="IPR032782">
    <property type="entry name" value="KhpB_N"/>
</dbReference>
<keyword evidence="1 6" id="KW-0963">Cytoplasm</keyword>
<comment type="caution">
    <text evidence="6">Lacks conserved residue(s) required for the propagation of feature annotation.</text>
</comment>
<evidence type="ECO:0000313" key="9">
    <source>
        <dbReference type="EMBL" id="MFC6314449.1"/>
    </source>
</evidence>
<evidence type="ECO:0000313" key="10">
    <source>
        <dbReference type="Proteomes" id="UP001596310"/>
    </source>
</evidence>
<dbReference type="NCBIfam" id="NF041568">
    <property type="entry name" value="Jag_EloR"/>
    <property type="match status" value="1"/>
</dbReference>
<feature type="compositionally biased region" description="Low complexity" evidence="7">
    <location>
        <begin position="117"/>
        <end position="132"/>
    </location>
</feature>
<dbReference type="CDD" id="cd02414">
    <property type="entry name" value="KH-II_Jag"/>
    <property type="match status" value="1"/>
</dbReference>
<sequence>MAQYEGVTVAAAVEKGLTALGLEETEATITIRRKEAKGFLGLGRKTALVEVEISAETVARRQAAQKKIEKEMRQNIRTDAQNDPQRRSGQPAAKASAPTPASATATAVKPVTPAPAAPVARPAAQPAPVATAETENRNDEQAVKDLALYLTDLTQRLGAPSLVRIDRKSDDRQIVFHLDTAKEGLLIGKHGRSINSLQYISQTFFNHRGRTHQAIVLNVGDYRERRERVLASVAKRTARNVIADHQAVYLDPMPSFERKQIHTLLADSPYVETYSEGVDPERYVVVVPRKTVKLP</sequence>
<dbReference type="CDD" id="cd02644">
    <property type="entry name" value="R3H_jag"/>
    <property type="match status" value="1"/>
</dbReference>
<dbReference type="InterPro" id="IPR036867">
    <property type="entry name" value="R3H_dom_sf"/>
</dbReference>
<dbReference type="Pfam" id="PF01424">
    <property type="entry name" value="R3H"/>
    <property type="match status" value="1"/>
</dbReference>